<dbReference type="GO" id="GO:0021675">
    <property type="term" value="P:nerve development"/>
    <property type="evidence" value="ECO:0007669"/>
    <property type="project" value="TreeGrafter"/>
</dbReference>
<feature type="chain" id="PRO_5041488439" description="Neurotrophin-3" evidence="7">
    <location>
        <begin position="27"/>
        <end position="243"/>
    </location>
</feature>
<keyword evidence="5 7" id="KW-0964">Secreted</keyword>
<accession>A0A7I8W782</accession>
<evidence type="ECO:0000259" key="8">
    <source>
        <dbReference type="Pfam" id="PF00243"/>
    </source>
</evidence>
<dbReference type="GO" id="GO:0005163">
    <property type="term" value="F:nerve growth factor receptor binding"/>
    <property type="evidence" value="ECO:0007669"/>
    <property type="project" value="TreeGrafter"/>
</dbReference>
<keyword evidence="7" id="KW-0732">Signal</keyword>
<dbReference type="OrthoDB" id="10040891at2759"/>
<dbReference type="PANTHER" id="PTHR11589:SF4">
    <property type="entry name" value="NEUROTROPHIN-3"/>
    <property type="match status" value="1"/>
</dbReference>
<feature type="domain" description="Nerve growth factor-related" evidence="8">
    <location>
        <begin position="113"/>
        <end position="231"/>
    </location>
</feature>
<dbReference type="GO" id="GO:0043524">
    <property type="term" value="P:negative regulation of neuron apoptotic process"/>
    <property type="evidence" value="ECO:0007669"/>
    <property type="project" value="TreeGrafter"/>
</dbReference>
<reference evidence="9 10" key="1">
    <citation type="submission" date="2020-08" db="EMBL/GenBank/DDBJ databases">
        <authorList>
            <person name="Hejnol A."/>
        </authorList>
    </citation>
    <scope>NUCLEOTIDE SEQUENCE [LARGE SCALE GENOMIC DNA]</scope>
</reference>
<dbReference type="GO" id="GO:0048812">
    <property type="term" value="P:neuron projection morphogenesis"/>
    <property type="evidence" value="ECO:0007669"/>
    <property type="project" value="TreeGrafter"/>
</dbReference>
<dbReference type="GO" id="GO:0005615">
    <property type="term" value="C:extracellular space"/>
    <property type="evidence" value="ECO:0007669"/>
    <property type="project" value="TreeGrafter"/>
</dbReference>
<evidence type="ECO:0000256" key="4">
    <source>
        <dbReference type="ARBA" id="ARBA00018014"/>
    </source>
</evidence>
<evidence type="ECO:0000256" key="6">
    <source>
        <dbReference type="ARBA" id="ARBA00023030"/>
    </source>
</evidence>
<comment type="caution">
    <text evidence="9">The sequence shown here is derived from an EMBL/GenBank/DDBJ whole genome shotgun (WGS) entry which is preliminary data.</text>
</comment>
<evidence type="ECO:0000256" key="3">
    <source>
        <dbReference type="ARBA" id="ARBA00010783"/>
    </source>
</evidence>
<dbReference type="AlphaFoldDB" id="A0A7I8W782"/>
<dbReference type="Proteomes" id="UP000549394">
    <property type="component" value="Unassembled WGS sequence"/>
</dbReference>
<dbReference type="Gene3D" id="2.10.90.10">
    <property type="entry name" value="Cystine-knot cytokines"/>
    <property type="match status" value="1"/>
</dbReference>
<comment type="similarity">
    <text evidence="3 7">Belongs to the NGF-beta family.</text>
</comment>
<evidence type="ECO:0000256" key="1">
    <source>
        <dbReference type="ARBA" id="ARBA00003312"/>
    </source>
</evidence>
<organism evidence="9 10">
    <name type="scientific">Dimorphilus gyrociliatus</name>
    <dbReference type="NCBI Taxonomy" id="2664684"/>
    <lineage>
        <taxon>Eukaryota</taxon>
        <taxon>Metazoa</taxon>
        <taxon>Spiralia</taxon>
        <taxon>Lophotrochozoa</taxon>
        <taxon>Annelida</taxon>
        <taxon>Polychaeta</taxon>
        <taxon>Polychaeta incertae sedis</taxon>
        <taxon>Dinophilidae</taxon>
        <taxon>Dimorphilus</taxon>
    </lineage>
</organism>
<keyword evidence="7" id="KW-0165">Cleavage on pair of basic residues</keyword>
<gene>
    <name evidence="9" type="ORF">DGYR_LOCUS11717</name>
</gene>
<dbReference type="GO" id="GO:0050804">
    <property type="term" value="P:modulation of chemical synaptic transmission"/>
    <property type="evidence" value="ECO:0007669"/>
    <property type="project" value="TreeGrafter"/>
</dbReference>
<keyword evidence="6 7" id="KW-0339">Growth factor</keyword>
<dbReference type="PANTHER" id="PTHR11589">
    <property type="entry name" value="NERVE GROWTH FACTOR NGF -RELATED"/>
    <property type="match status" value="1"/>
</dbReference>
<dbReference type="SUPFAM" id="SSF57501">
    <property type="entry name" value="Cystine-knot cytokines"/>
    <property type="match status" value="1"/>
</dbReference>
<protein>
    <recommendedName>
        <fullName evidence="4 7">Neurotrophin-3</fullName>
        <shortName evidence="7">NT-3</shortName>
    </recommendedName>
</protein>
<keyword evidence="10" id="KW-1185">Reference proteome</keyword>
<evidence type="ECO:0000313" key="10">
    <source>
        <dbReference type="Proteomes" id="UP000549394"/>
    </source>
</evidence>
<feature type="signal peptide" evidence="7">
    <location>
        <begin position="1"/>
        <end position="26"/>
    </location>
</feature>
<dbReference type="GO" id="GO:0030424">
    <property type="term" value="C:axon"/>
    <property type="evidence" value="ECO:0007669"/>
    <property type="project" value="TreeGrafter"/>
</dbReference>
<dbReference type="GO" id="GO:0030425">
    <property type="term" value="C:dendrite"/>
    <property type="evidence" value="ECO:0007669"/>
    <property type="project" value="TreeGrafter"/>
</dbReference>
<dbReference type="GO" id="GO:0008083">
    <property type="term" value="F:growth factor activity"/>
    <property type="evidence" value="ECO:0007669"/>
    <property type="project" value="UniProtKB-KW"/>
</dbReference>
<dbReference type="Pfam" id="PF00243">
    <property type="entry name" value="NGF"/>
    <property type="match status" value="1"/>
</dbReference>
<dbReference type="InterPro" id="IPR002072">
    <property type="entry name" value="Nerve_growth_factor-rel"/>
</dbReference>
<dbReference type="InterPro" id="IPR029034">
    <property type="entry name" value="Cystine-knot_cytokine"/>
</dbReference>
<comment type="subcellular location">
    <subcellularLocation>
        <location evidence="2 7">Secreted</location>
    </subcellularLocation>
</comment>
<dbReference type="EMBL" id="CAJFCJ010000020">
    <property type="protein sequence ID" value="CAD5124128.1"/>
    <property type="molecule type" value="Genomic_DNA"/>
</dbReference>
<sequence length="243" mass="28091">MIQKPENTNKIILAAFTTLHFTSTLAFQFQGIQSDYNVDLTSNHSDHVKRDEIIAKERNTRLSLLTSIMSSLLLQDKENINHRTRSVIVPQHNSKHSYLKKIEKRINRVPLTEMAACPSNFKWVQLDTAETLNEERVKVTKTIPFPRAKYEQYFYVEECNNTDSNWHSITHRELQRECPDCCYGINHKKFLSSCKQQTSFVQAFIEPLHGGSISLNYIRVNTTCQCHILPKTAGSLEDVHIPK</sequence>
<dbReference type="GO" id="GO:0007169">
    <property type="term" value="P:cell surface receptor protein tyrosine kinase signaling pathway"/>
    <property type="evidence" value="ECO:0007669"/>
    <property type="project" value="TreeGrafter"/>
</dbReference>
<dbReference type="PROSITE" id="PS50270">
    <property type="entry name" value="NGF_2"/>
    <property type="match status" value="1"/>
</dbReference>
<dbReference type="InterPro" id="IPR020408">
    <property type="entry name" value="Nerve_growth_factor-like"/>
</dbReference>
<evidence type="ECO:0000256" key="2">
    <source>
        <dbReference type="ARBA" id="ARBA00004613"/>
    </source>
</evidence>
<name>A0A7I8W782_9ANNE</name>
<evidence type="ECO:0000256" key="7">
    <source>
        <dbReference type="RuleBase" id="RU365037"/>
    </source>
</evidence>
<evidence type="ECO:0000256" key="5">
    <source>
        <dbReference type="ARBA" id="ARBA00022525"/>
    </source>
</evidence>
<dbReference type="GO" id="GO:0008021">
    <property type="term" value="C:synaptic vesicle"/>
    <property type="evidence" value="ECO:0007669"/>
    <property type="project" value="TreeGrafter"/>
</dbReference>
<comment type="function">
    <text evidence="1 7">Seems to promote the survival of visceral and proprioceptive sensory neurons.</text>
</comment>
<proteinExistence type="inferred from homology"/>
<dbReference type="GO" id="GO:0038180">
    <property type="term" value="P:nerve growth factor signaling pathway"/>
    <property type="evidence" value="ECO:0007669"/>
    <property type="project" value="TreeGrafter"/>
</dbReference>
<evidence type="ECO:0000313" key="9">
    <source>
        <dbReference type="EMBL" id="CAD5124128.1"/>
    </source>
</evidence>